<dbReference type="GO" id="GO:0012505">
    <property type="term" value="C:endomembrane system"/>
    <property type="evidence" value="ECO:0007669"/>
    <property type="project" value="UniProtKB-SubCell"/>
</dbReference>
<accession>A0A6C2CIN5</accession>
<dbReference type="EMBL" id="SDKK01000027">
    <property type="protein sequence ID" value="TYC53496.1"/>
    <property type="molecule type" value="Genomic_DNA"/>
</dbReference>
<evidence type="ECO:0000313" key="6">
    <source>
        <dbReference type="EMBL" id="TYC53496.1"/>
    </source>
</evidence>
<proteinExistence type="predicted"/>
<keyword evidence="4 5" id="KW-0472">Membrane</keyword>
<dbReference type="PANTHER" id="PTHR43847">
    <property type="entry name" value="BLL3993 PROTEIN"/>
    <property type="match status" value="1"/>
</dbReference>
<name>A0A6C2CIN5_9RHOO</name>
<dbReference type="GO" id="GO:0032259">
    <property type="term" value="P:methylation"/>
    <property type="evidence" value="ECO:0007669"/>
    <property type="project" value="UniProtKB-KW"/>
</dbReference>
<dbReference type="Gene3D" id="1.20.120.1630">
    <property type="match status" value="1"/>
</dbReference>
<dbReference type="AlphaFoldDB" id="A0A6C2CIN5"/>
<evidence type="ECO:0000256" key="2">
    <source>
        <dbReference type="ARBA" id="ARBA00022692"/>
    </source>
</evidence>
<protein>
    <submittedName>
        <fullName evidence="6">Isoprenylcysteine carboxylmethyltransferase family protein</fullName>
    </submittedName>
</protein>
<keyword evidence="6" id="KW-0489">Methyltransferase</keyword>
<feature type="transmembrane region" description="Helical" evidence="5">
    <location>
        <begin position="95"/>
        <end position="128"/>
    </location>
</feature>
<keyword evidence="6" id="KW-0808">Transferase</keyword>
<keyword evidence="2 5" id="KW-0812">Transmembrane</keyword>
<evidence type="ECO:0000256" key="4">
    <source>
        <dbReference type="ARBA" id="ARBA00023136"/>
    </source>
</evidence>
<dbReference type="RefSeq" id="WP_148581107.1">
    <property type="nucleotide sequence ID" value="NZ_SDKK01000027.1"/>
</dbReference>
<feature type="transmembrane region" description="Helical" evidence="5">
    <location>
        <begin position="12"/>
        <end position="29"/>
    </location>
</feature>
<dbReference type="GO" id="GO:0008168">
    <property type="term" value="F:methyltransferase activity"/>
    <property type="evidence" value="ECO:0007669"/>
    <property type="project" value="UniProtKB-KW"/>
</dbReference>
<dbReference type="Pfam" id="PF04191">
    <property type="entry name" value="PEMT"/>
    <property type="match status" value="1"/>
</dbReference>
<evidence type="ECO:0000313" key="7">
    <source>
        <dbReference type="Proteomes" id="UP000389128"/>
    </source>
</evidence>
<evidence type="ECO:0000256" key="3">
    <source>
        <dbReference type="ARBA" id="ARBA00022989"/>
    </source>
</evidence>
<comment type="subcellular location">
    <subcellularLocation>
        <location evidence="1">Endomembrane system</location>
        <topology evidence="1">Multi-pass membrane protein</topology>
    </subcellularLocation>
</comment>
<organism evidence="6 7">
    <name type="scientific">Zoogloea oleivorans</name>
    <dbReference type="NCBI Taxonomy" id="1552750"/>
    <lineage>
        <taxon>Bacteria</taxon>
        <taxon>Pseudomonadati</taxon>
        <taxon>Pseudomonadota</taxon>
        <taxon>Betaproteobacteria</taxon>
        <taxon>Rhodocyclales</taxon>
        <taxon>Zoogloeaceae</taxon>
        <taxon>Zoogloea</taxon>
    </lineage>
</organism>
<reference evidence="6 7" key="1">
    <citation type="submission" date="2019-01" db="EMBL/GenBank/DDBJ databases">
        <title>Zoogloea oleivorans genome sequencing and assembly.</title>
        <authorList>
            <person name="Tancsics A."/>
            <person name="Farkas M."/>
            <person name="Kriszt B."/>
            <person name="Maroti G."/>
            <person name="Horvath B."/>
        </authorList>
    </citation>
    <scope>NUCLEOTIDE SEQUENCE [LARGE SCALE GENOMIC DNA]</scope>
    <source>
        <strain evidence="6 7">Buc</strain>
    </source>
</reference>
<dbReference type="InterPro" id="IPR007318">
    <property type="entry name" value="Phopholipid_MeTrfase"/>
</dbReference>
<dbReference type="Proteomes" id="UP000389128">
    <property type="component" value="Unassembled WGS sequence"/>
</dbReference>
<gene>
    <name evidence="6" type="ORF">ETQ85_21430</name>
</gene>
<keyword evidence="7" id="KW-1185">Reference proteome</keyword>
<dbReference type="PANTHER" id="PTHR43847:SF1">
    <property type="entry name" value="BLL3993 PROTEIN"/>
    <property type="match status" value="1"/>
</dbReference>
<dbReference type="OrthoDB" id="5293276at2"/>
<comment type="caution">
    <text evidence="6">The sequence shown here is derived from an EMBL/GenBank/DDBJ whole genome shotgun (WGS) entry which is preliminary data.</text>
</comment>
<evidence type="ECO:0000256" key="5">
    <source>
        <dbReference type="SAM" id="Phobius"/>
    </source>
</evidence>
<feature type="transmembrane region" description="Helical" evidence="5">
    <location>
        <begin position="41"/>
        <end position="66"/>
    </location>
</feature>
<evidence type="ECO:0000256" key="1">
    <source>
        <dbReference type="ARBA" id="ARBA00004127"/>
    </source>
</evidence>
<dbReference type="InterPro" id="IPR052527">
    <property type="entry name" value="Metal_cation-efflux_comp"/>
</dbReference>
<keyword evidence="3 5" id="KW-1133">Transmembrane helix</keyword>
<sequence length="161" mass="17926">MPQHPWWKGRRGEWYVAMQAVLFGLVIFGPTGSDRHAWPRALATLATPLGLALVAVGGLIAAAAALKLGPNLTPLPHPKDDSTLVDSGLYGLVRHPIYCGLILAAFGWALYVQGWLTLAWAVVLLVFFDIKSRREEAWLLARFPAYADYRRRVCKLIPFIY</sequence>